<reference evidence="2 3" key="1">
    <citation type="journal article" date="2019" name="Sci. Rep.">
        <title>Orb-weaving spider Araneus ventricosus genome elucidates the spidroin gene catalogue.</title>
        <authorList>
            <person name="Kono N."/>
            <person name="Nakamura H."/>
            <person name="Ohtoshi R."/>
            <person name="Moran D.A.P."/>
            <person name="Shinohara A."/>
            <person name="Yoshida Y."/>
            <person name="Fujiwara M."/>
            <person name="Mori M."/>
            <person name="Tomita M."/>
            <person name="Arakawa K."/>
        </authorList>
    </citation>
    <scope>NUCLEOTIDE SEQUENCE [LARGE SCALE GENOMIC DNA]</scope>
</reference>
<feature type="compositionally biased region" description="Polar residues" evidence="1">
    <location>
        <begin position="31"/>
        <end position="47"/>
    </location>
</feature>
<dbReference type="AlphaFoldDB" id="A0A4Y2MSP8"/>
<sequence length="47" mass="4932">AERGAQDDGAISREGGRAQPPELPPHPISDLHQQSPLFGAVSPQSTE</sequence>
<name>A0A4Y2MSP8_ARAVE</name>
<evidence type="ECO:0000256" key="1">
    <source>
        <dbReference type="SAM" id="MobiDB-lite"/>
    </source>
</evidence>
<organism evidence="2 3">
    <name type="scientific">Araneus ventricosus</name>
    <name type="common">Orbweaver spider</name>
    <name type="synonym">Epeira ventricosa</name>
    <dbReference type="NCBI Taxonomy" id="182803"/>
    <lineage>
        <taxon>Eukaryota</taxon>
        <taxon>Metazoa</taxon>
        <taxon>Ecdysozoa</taxon>
        <taxon>Arthropoda</taxon>
        <taxon>Chelicerata</taxon>
        <taxon>Arachnida</taxon>
        <taxon>Araneae</taxon>
        <taxon>Araneomorphae</taxon>
        <taxon>Entelegynae</taxon>
        <taxon>Araneoidea</taxon>
        <taxon>Araneidae</taxon>
        <taxon>Araneus</taxon>
    </lineage>
</organism>
<feature type="non-terminal residue" evidence="2">
    <location>
        <position position="1"/>
    </location>
</feature>
<comment type="caution">
    <text evidence="2">The sequence shown here is derived from an EMBL/GenBank/DDBJ whole genome shotgun (WGS) entry which is preliminary data.</text>
</comment>
<accession>A0A4Y2MSP8</accession>
<proteinExistence type="predicted"/>
<evidence type="ECO:0000313" key="3">
    <source>
        <dbReference type="Proteomes" id="UP000499080"/>
    </source>
</evidence>
<protein>
    <submittedName>
        <fullName evidence="2">Uncharacterized protein</fullName>
    </submittedName>
</protein>
<dbReference type="EMBL" id="BGPR01283778">
    <property type="protein sequence ID" value="GBN30191.1"/>
    <property type="molecule type" value="Genomic_DNA"/>
</dbReference>
<gene>
    <name evidence="2" type="ORF">AVEN_225715_1</name>
</gene>
<evidence type="ECO:0000313" key="2">
    <source>
        <dbReference type="EMBL" id="GBN30191.1"/>
    </source>
</evidence>
<keyword evidence="3" id="KW-1185">Reference proteome</keyword>
<feature type="region of interest" description="Disordered" evidence="1">
    <location>
        <begin position="1"/>
        <end position="47"/>
    </location>
</feature>
<feature type="compositionally biased region" description="Basic and acidic residues" evidence="1">
    <location>
        <begin position="1"/>
        <end position="16"/>
    </location>
</feature>
<dbReference type="Proteomes" id="UP000499080">
    <property type="component" value="Unassembled WGS sequence"/>
</dbReference>